<organism evidence="1 2">
    <name type="scientific">Scylla paramamosain</name>
    <name type="common">Mud crab</name>
    <dbReference type="NCBI Taxonomy" id="85552"/>
    <lineage>
        <taxon>Eukaryota</taxon>
        <taxon>Metazoa</taxon>
        <taxon>Ecdysozoa</taxon>
        <taxon>Arthropoda</taxon>
        <taxon>Crustacea</taxon>
        <taxon>Multicrustacea</taxon>
        <taxon>Malacostraca</taxon>
        <taxon>Eumalacostraca</taxon>
        <taxon>Eucarida</taxon>
        <taxon>Decapoda</taxon>
        <taxon>Pleocyemata</taxon>
        <taxon>Brachyura</taxon>
        <taxon>Eubrachyura</taxon>
        <taxon>Portunoidea</taxon>
        <taxon>Portunidae</taxon>
        <taxon>Portuninae</taxon>
        <taxon>Scylla</taxon>
    </lineage>
</organism>
<dbReference type="Proteomes" id="UP001487740">
    <property type="component" value="Unassembled WGS sequence"/>
</dbReference>
<keyword evidence="2" id="KW-1185">Reference proteome</keyword>
<proteinExistence type="predicted"/>
<dbReference type="EMBL" id="JARAKH010000025">
    <property type="protein sequence ID" value="KAK8390289.1"/>
    <property type="molecule type" value="Genomic_DNA"/>
</dbReference>
<name>A0AAW0TR81_SCYPA</name>
<sequence length="115" mass="12749">MSADIEETVCASVKESEMFALQVDESTDIGALVAKTIGNDFKSVLEKVVKMVNFIKSRPLKTRLFAKLCEEVEAKHVNLLLHTELTGGLTLTEEEQLVEMRNDRNMKVIAHAAAS</sequence>
<gene>
    <name evidence="1" type="ORF">O3P69_010164</name>
</gene>
<protein>
    <submittedName>
        <fullName evidence="1">Uncharacterized protein</fullName>
    </submittedName>
</protein>
<dbReference type="PANTHER" id="PTHR45913">
    <property type="entry name" value="EPM2A-INTERACTING PROTEIN 1"/>
    <property type="match status" value="1"/>
</dbReference>
<comment type="caution">
    <text evidence="1">The sequence shown here is derived from an EMBL/GenBank/DDBJ whole genome shotgun (WGS) entry which is preliminary data.</text>
</comment>
<dbReference type="PANTHER" id="PTHR45913:SF19">
    <property type="entry name" value="LOW QUALITY PROTEIN: ZINC FINGER BED DOMAIN-CONTAINING PROTEIN 5-LIKE"/>
    <property type="match status" value="1"/>
</dbReference>
<reference evidence="1 2" key="1">
    <citation type="submission" date="2023-03" db="EMBL/GenBank/DDBJ databases">
        <title>High-quality genome of Scylla paramamosain provides insights in environmental adaptation.</title>
        <authorList>
            <person name="Zhang L."/>
        </authorList>
    </citation>
    <scope>NUCLEOTIDE SEQUENCE [LARGE SCALE GENOMIC DNA]</scope>
    <source>
        <strain evidence="1">LZ_2023a</strain>
        <tissue evidence="1">Muscle</tissue>
    </source>
</reference>
<evidence type="ECO:0000313" key="1">
    <source>
        <dbReference type="EMBL" id="KAK8390289.1"/>
    </source>
</evidence>
<accession>A0AAW0TR81</accession>
<evidence type="ECO:0000313" key="2">
    <source>
        <dbReference type="Proteomes" id="UP001487740"/>
    </source>
</evidence>
<dbReference type="AlphaFoldDB" id="A0AAW0TR81"/>